<dbReference type="Pfam" id="PF07435">
    <property type="entry name" value="YycH"/>
    <property type="match status" value="1"/>
</dbReference>
<name>A0ABW3L021_9BACI</name>
<feature type="transmembrane region" description="Helical" evidence="1">
    <location>
        <begin position="9"/>
        <end position="28"/>
    </location>
</feature>
<dbReference type="Gene3D" id="3.10.450.310">
    <property type="match status" value="1"/>
</dbReference>
<evidence type="ECO:0000259" key="2">
    <source>
        <dbReference type="Pfam" id="PF07435"/>
    </source>
</evidence>
<organism evidence="3 4">
    <name type="scientific">Thalassobacillus hwangdonensis</name>
    <dbReference type="NCBI Taxonomy" id="546108"/>
    <lineage>
        <taxon>Bacteria</taxon>
        <taxon>Bacillati</taxon>
        <taxon>Bacillota</taxon>
        <taxon>Bacilli</taxon>
        <taxon>Bacillales</taxon>
        <taxon>Bacillaceae</taxon>
        <taxon>Thalassobacillus</taxon>
    </lineage>
</organism>
<sequence>MNIETLKSITLTILIAFSLFLTVSLWYYQPNLEPIDDKNVGADTNIEEGVTNNLSELVVPDRVILHKQDRFYSFRNQLDRERFLSEVKNWTINGFSSRNFIPQKGLLAELHFPTAIPSSTIQNLFTLSEGAASGIIPEMNFKEVYFVNDNNEKVEVFFKKEDEEGYMVTAIQSVSALQRLDMQKINEPLNEQLLFDAEGVTERIFVPADARKIPDYVLLATDIDKEPLISTLFTERNNVRVSSTSDNGKRYYDSESEMEVPNGDKYMRFRTATSTELSNMTMGDVLVQSIDFVNDHTGWTNKFQLTELTDRQATYRMHFQGIPLLNWDNLTTIHIEYVQQQVANYDRPLISIEGELDNSDGDEDNGNVRQLPSGETVTSYLVNNYDEDYLGRIEDVKIGYRLVSPAEASVVYYVQPYWHIKINGGWEQFEIDELSNMRSSGKGGAGLAMGPN</sequence>
<evidence type="ECO:0000313" key="4">
    <source>
        <dbReference type="Proteomes" id="UP001596990"/>
    </source>
</evidence>
<keyword evidence="1" id="KW-0812">Transmembrane</keyword>
<gene>
    <name evidence="3" type="ORF">ACFQ2J_09695</name>
</gene>
<dbReference type="CDD" id="cd15787">
    <property type="entry name" value="YycH_N"/>
    <property type="match status" value="1"/>
</dbReference>
<dbReference type="EMBL" id="JBHTKL010000005">
    <property type="protein sequence ID" value="MFD1019441.1"/>
    <property type="molecule type" value="Genomic_DNA"/>
</dbReference>
<evidence type="ECO:0000313" key="3">
    <source>
        <dbReference type="EMBL" id="MFD1019441.1"/>
    </source>
</evidence>
<proteinExistence type="predicted"/>
<protein>
    <submittedName>
        <fullName evidence="3">YycH family regulatory protein</fullName>
    </submittedName>
</protein>
<dbReference type="Proteomes" id="UP001596990">
    <property type="component" value="Unassembled WGS sequence"/>
</dbReference>
<dbReference type="Gene3D" id="3.30.310.160">
    <property type="entry name" value="YycH protein, domain 2"/>
    <property type="match status" value="1"/>
</dbReference>
<keyword evidence="1" id="KW-0472">Membrane</keyword>
<feature type="domain" description="Regulatory protein YycH" evidence="2">
    <location>
        <begin position="4"/>
        <end position="429"/>
    </location>
</feature>
<keyword evidence="1" id="KW-1133">Transmembrane helix</keyword>
<dbReference type="RefSeq" id="WP_386059328.1">
    <property type="nucleotide sequence ID" value="NZ_JBHTKL010000005.1"/>
</dbReference>
<evidence type="ECO:0000256" key="1">
    <source>
        <dbReference type="SAM" id="Phobius"/>
    </source>
</evidence>
<dbReference type="InterPro" id="IPR042274">
    <property type="entry name" value="YycH/YycI_2"/>
</dbReference>
<comment type="caution">
    <text evidence="3">The sequence shown here is derived from an EMBL/GenBank/DDBJ whole genome shotgun (WGS) entry which is preliminary data.</text>
</comment>
<keyword evidence="4" id="KW-1185">Reference proteome</keyword>
<dbReference type="InterPro" id="IPR009996">
    <property type="entry name" value="YycH"/>
</dbReference>
<reference evidence="4" key="1">
    <citation type="journal article" date="2019" name="Int. J. Syst. Evol. Microbiol.">
        <title>The Global Catalogue of Microorganisms (GCM) 10K type strain sequencing project: providing services to taxonomists for standard genome sequencing and annotation.</title>
        <authorList>
            <consortium name="The Broad Institute Genomics Platform"/>
            <consortium name="The Broad Institute Genome Sequencing Center for Infectious Disease"/>
            <person name="Wu L."/>
            <person name="Ma J."/>
        </authorList>
    </citation>
    <scope>NUCLEOTIDE SEQUENCE [LARGE SCALE GENOMIC DNA]</scope>
    <source>
        <strain evidence="4">CCUG 56607</strain>
    </source>
</reference>
<accession>A0ABW3L021</accession>